<accession>A0ABD5IAY5</accession>
<dbReference type="EMBL" id="JAXABG010000001">
    <property type="protein sequence ID" value="MDX7080930.1"/>
    <property type="molecule type" value="Genomic_DNA"/>
</dbReference>
<dbReference type="Gene3D" id="2.180.10.10">
    <property type="entry name" value="RHS repeat-associated core"/>
    <property type="match status" value="1"/>
</dbReference>
<evidence type="ECO:0000313" key="2">
    <source>
        <dbReference type="Proteomes" id="UP001275057"/>
    </source>
</evidence>
<evidence type="ECO:0000313" key="1">
    <source>
        <dbReference type="EMBL" id="MDX7080930.1"/>
    </source>
</evidence>
<dbReference type="RefSeq" id="WP_319856582.1">
    <property type="nucleotide sequence ID" value="NZ_JAXABG010000001.1"/>
</dbReference>
<comment type="caution">
    <text evidence="1">The sequence shown here is derived from an EMBL/GenBank/DDBJ whole genome shotgun (WGS) entry which is preliminary data.</text>
</comment>
<sequence length="192" mass="21752">MIQFSSTLDKNHSNWDYSSTFNMSMIENGNARHELMAQEISGTVLTDDGGRIVRSEEASDLLIKQKHQSSKAVTTFLADDTGRLSKAKRVSTLGNDSGNTVYSYDAKNRLIRTLSGPTTADFTYDNDDRELTSKEVMKSFTTETTITTCKSWDKFGRCINAQQNISILIKDVKKNRDNVYDHVAEIKYDYVY</sequence>
<name>A0ABD5IAY5_SERMA</name>
<proteinExistence type="predicted"/>
<reference evidence="1 2" key="1">
    <citation type="submission" date="2023-11" db="EMBL/GenBank/DDBJ databases">
        <title>Detection of rare carbapenemases in Enterobacterales - comparison of two colorimetric and two CIM-based carbapenemase assays.</title>
        <authorList>
            <person name="Schaffarczyk L."/>
            <person name="Noster J."/>
            <person name="Stelzer Y."/>
            <person name="Sattler J."/>
            <person name="Gatermann S."/>
            <person name="Hamprecht A."/>
        </authorList>
    </citation>
    <scope>NUCLEOTIDE SEQUENCE [LARGE SCALE GENOMIC DNA]</scope>
    <source>
        <strain evidence="1 2">CIM-Carb-136</strain>
    </source>
</reference>
<dbReference type="Proteomes" id="UP001275057">
    <property type="component" value="Unassembled WGS sequence"/>
</dbReference>
<dbReference type="AlphaFoldDB" id="A0ABD5IAY5"/>
<gene>
    <name evidence="1" type="ORF">SJ435_00845</name>
</gene>
<protein>
    <recommendedName>
        <fullName evidence="3">YD repeat-containing protein</fullName>
    </recommendedName>
</protein>
<organism evidence="1 2">
    <name type="scientific">Serratia marcescens</name>
    <dbReference type="NCBI Taxonomy" id="615"/>
    <lineage>
        <taxon>Bacteria</taxon>
        <taxon>Pseudomonadati</taxon>
        <taxon>Pseudomonadota</taxon>
        <taxon>Gammaproteobacteria</taxon>
        <taxon>Enterobacterales</taxon>
        <taxon>Yersiniaceae</taxon>
        <taxon>Serratia</taxon>
    </lineage>
</organism>
<evidence type="ECO:0008006" key="3">
    <source>
        <dbReference type="Google" id="ProtNLM"/>
    </source>
</evidence>